<proteinExistence type="predicted"/>
<dbReference type="Gene3D" id="1.10.510.10">
    <property type="entry name" value="Transferase(Phosphotransferase) domain 1"/>
    <property type="match status" value="1"/>
</dbReference>
<dbReference type="EMBL" id="BPQB01000024">
    <property type="protein sequence ID" value="GJE92087.1"/>
    <property type="molecule type" value="Genomic_DNA"/>
</dbReference>
<name>A0A9P3GCI1_9APHY</name>
<dbReference type="GO" id="GO:0004672">
    <property type="term" value="F:protein kinase activity"/>
    <property type="evidence" value="ECO:0007669"/>
    <property type="project" value="InterPro"/>
</dbReference>
<keyword evidence="3" id="KW-1185">Reference proteome</keyword>
<dbReference type="InterPro" id="IPR008266">
    <property type="entry name" value="Tyr_kinase_AS"/>
</dbReference>
<gene>
    <name evidence="2" type="ORF">PsYK624_082400</name>
</gene>
<dbReference type="PROSITE" id="PS00109">
    <property type="entry name" value="PROTEIN_KINASE_TYR"/>
    <property type="match status" value="1"/>
</dbReference>
<dbReference type="InterPro" id="IPR011009">
    <property type="entry name" value="Kinase-like_dom_sf"/>
</dbReference>
<organism evidence="2 3">
    <name type="scientific">Phanerochaete sordida</name>
    <dbReference type="NCBI Taxonomy" id="48140"/>
    <lineage>
        <taxon>Eukaryota</taxon>
        <taxon>Fungi</taxon>
        <taxon>Dikarya</taxon>
        <taxon>Basidiomycota</taxon>
        <taxon>Agaricomycotina</taxon>
        <taxon>Agaricomycetes</taxon>
        <taxon>Polyporales</taxon>
        <taxon>Phanerochaetaceae</taxon>
        <taxon>Phanerochaete</taxon>
    </lineage>
</organism>
<dbReference type="InterPro" id="IPR040976">
    <property type="entry name" value="Pkinase_fungal"/>
</dbReference>
<dbReference type="PANTHER" id="PTHR38248">
    <property type="entry name" value="FUNK1 6"/>
    <property type="match status" value="1"/>
</dbReference>
<dbReference type="AlphaFoldDB" id="A0A9P3GCI1"/>
<comment type="caution">
    <text evidence="2">The sequence shown here is derived from an EMBL/GenBank/DDBJ whole genome shotgun (WGS) entry which is preliminary data.</text>
</comment>
<dbReference type="OrthoDB" id="3265188at2759"/>
<reference evidence="2 3" key="1">
    <citation type="submission" date="2021-08" db="EMBL/GenBank/DDBJ databases">
        <title>Draft Genome Sequence of Phanerochaete sordida strain YK-624.</title>
        <authorList>
            <person name="Mori T."/>
            <person name="Dohra H."/>
            <person name="Suzuki T."/>
            <person name="Kawagishi H."/>
            <person name="Hirai H."/>
        </authorList>
    </citation>
    <scope>NUCLEOTIDE SEQUENCE [LARGE SCALE GENOMIC DNA]</scope>
    <source>
        <strain evidence="2 3">YK-624</strain>
    </source>
</reference>
<dbReference type="SUPFAM" id="SSF56112">
    <property type="entry name" value="Protein kinase-like (PK-like)"/>
    <property type="match status" value="1"/>
</dbReference>
<evidence type="ECO:0000313" key="2">
    <source>
        <dbReference type="EMBL" id="GJE92087.1"/>
    </source>
</evidence>
<dbReference type="Proteomes" id="UP000703269">
    <property type="component" value="Unassembled WGS sequence"/>
</dbReference>
<dbReference type="PANTHER" id="PTHR38248:SF2">
    <property type="entry name" value="FUNK1 11"/>
    <property type="match status" value="1"/>
</dbReference>
<evidence type="ECO:0000313" key="3">
    <source>
        <dbReference type="Proteomes" id="UP000703269"/>
    </source>
</evidence>
<protein>
    <recommendedName>
        <fullName evidence="1">Fungal-type protein kinase domain-containing protein</fullName>
    </recommendedName>
</protein>
<sequence>MNDAQQGWDTTVKRASRAEAALLQESVQIFLDDMEAGSTKEGAFARKLLGAERTLDDTGIYPVWKIHVVNSDAGSSSDLIVNRPLVAHPSLCGRATRAYIAYDIQQQRLVFTKDSWRDADHGLQPEFDIYRKLHANGVPHVLPALYGGDVSGTSGALHVTQAQECYVDDDGLCIDSDYVVRRIHHRIVQDVAYPLATIRDERELVQVMHDVLCAMGAAYAAGFLHRDISYKNIMLTADERGVLNDWDYTGTTDAPSPGIGTWQYMSIKLQKDLDEEHDILDDLQSLFWVPLHVIAQRFTVDEDTIDPEIFENAVRGPNAGGAASRRKTFITYNELEQVVLTSAPLKRVAQDCRFAWKQYLLGTDDDYPELREEPDIKQVLAVAAKPSFWLEKFASGHRGMPRAEALQDHSGVKRKAMEETGCQLRRSKRLKIMHATHLESVHLEESK</sequence>
<accession>A0A9P3GCI1</accession>
<dbReference type="Pfam" id="PF17667">
    <property type="entry name" value="Pkinase_fungal"/>
    <property type="match status" value="1"/>
</dbReference>
<feature type="domain" description="Fungal-type protein kinase" evidence="1">
    <location>
        <begin position="49"/>
        <end position="291"/>
    </location>
</feature>
<evidence type="ECO:0000259" key="1">
    <source>
        <dbReference type="Pfam" id="PF17667"/>
    </source>
</evidence>